<gene>
    <name evidence="4" type="ORF">DIABBA_LOCUS10775</name>
</gene>
<evidence type="ECO:0000313" key="5">
    <source>
        <dbReference type="Proteomes" id="UP001153709"/>
    </source>
</evidence>
<dbReference type="InterPro" id="IPR019128">
    <property type="entry name" value="Dcc1"/>
</dbReference>
<organism evidence="4 5">
    <name type="scientific">Diabrotica balteata</name>
    <name type="common">Banded cucumber beetle</name>
    <dbReference type="NCBI Taxonomy" id="107213"/>
    <lineage>
        <taxon>Eukaryota</taxon>
        <taxon>Metazoa</taxon>
        <taxon>Ecdysozoa</taxon>
        <taxon>Arthropoda</taxon>
        <taxon>Hexapoda</taxon>
        <taxon>Insecta</taxon>
        <taxon>Pterygota</taxon>
        <taxon>Neoptera</taxon>
        <taxon>Endopterygota</taxon>
        <taxon>Coleoptera</taxon>
        <taxon>Polyphaga</taxon>
        <taxon>Cucujiformia</taxon>
        <taxon>Chrysomeloidea</taxon>
        <taxon>Chrysomelidae</taxon>
        <taxon>Galerucinae</taxon>
        <taxon>Diabroticina</taxon>
        <taxon>Diabroticites</taxon>
        <taxon>Diabrotica</taxon>
    </lineage>
</organism>
<name>A0A9N9XIJ5_DIABA</name>
<dbReference type="GO" id="GO:0006260">
    <property type="term" value="P:DNA replication"/>
    <property type="evidence" value="ECO:0007669"/>
    <property type="project" value="UniProtKB-KW"/>
</dbReference>
<evidence type="ECO:0000256" key="1">
    <source>
        <dbReference type="ARBA" id="ARBA00007017"/>
    </source>
</evidence>
<comment type="similarity">
    <text evidence="1">Belongs to the DCC1 family.</text>
</comment>
<sequence>MINTKKERCLKEVEDILSLAKLSKDDIKPLSQAIYFTEKNLYNHNFRLLQLEPHLLQEITEGSELCFKGEKDEELVICSETQTFQVVEAETSNSLLLVNNMKFTKDIDDSLSSAVHGVAVKGIFYEYLESSLGKPHLKKLDDLLKTFPYKGPEHEFEVNKENLYSFEELCDKIQASKSELREALSMMTIVEISGKIRTLDIEYHFRILSYMLKLLEENSWETDEVDFKETVDSLKELAPKEVVSHLFDKYTEESKEIDGIALYKYKEDEVCKFFAKVLLHETGKFNLNEFLQAWRDSVPEGMVPYEEMLYGIAIIDRKSNPNFIWAFEESNLPENIK</sequence>
<protein>
    <recommendedName>
        <fullName evidence="2">Sister chromatid cohesion protein DCC1</fullName>
    </recommendedName>
</protein>
<dbReference type="OrthoDB" id="5199543at2759"/>
<dbReference type="PANTHER" id="PTHR13395:SF6">
    <property type="entry name" value="SISTER CHROMATID COHESION PROTEIN DCC1"/>
    <property type="match status" value="1"/>
</dbReference>
<reference evidence="4" key="1">
    <citation type="submission" date="2022-01" db="EMBL/GenBank/DDBJ databases">
        <authorList>
            <person name="King R."/>
        </authorList>
    </citation>
    <scope>NUCLEOTIDE SEQUENCE</scope>
</reference>
<dbReference type="GO" id="GO:0000785">
    <property type="term" value="C:chromatin"/>
    <property type="evidence" value="ECO:0007669"/>
    <property type="project" value="TreeGrafter"/>
</dbReference>
<dbReference type="AlphaFoldDB" id="A0A9N9XIJ5"/>
<evidence type="ECO:0000256" key="3">
    <source>
        <dbReference type="ARBA" id="ARBA00022705"/>
    </source>
</evidence>
<dbReference type="Pfam" id="PF09724">
    <property type="entry name" value="Dcc1"/>
    <property type="match status" value="1"/>
</dbReference>
<dbReference type="GO" id="GO:0034088">
    <property type="term" value="P:maintenance of mitotic sister chromatid cohesion"/>
    <property type="evidence" value="ECO:0007669"/>
    <property type="project" value="TreeGrafter"/>
</dbReference>
<evidence type="ECO:0000256" key="2">
    <source>
        <dbReference type="ARBA" id="ARBA00017682"/>
    </source>
</evidence>
<evidence type="ECO:0000313" key="4">
    <source>
        <dbReference type="EMBL" id="CAG9837821.1"/>
    </source>
</evidence>
<keyword evidence="3" id="KW-0235">DNA replication</keyword>
<dbReference type="Proteomes" id="UP001153709">
    <property type="component" value="Chromosome 7"/>
</dbReference>
<proteinExistence type="inferred from homology"/>
<dbReference type="GO" id="GO:0031390">
    <property type="term" value="C:Ctf18 RFC-like complex"/>
    <property type="evidence" value="ECO:0007669"/>
    <property type="project" value="InterPro"/>
</dbReference>
<keyword evidence="5" id="KW-1185">Reference proteome</keyword>
<dbReference type="GO" id="GO:0000775">
    <property type="term" value="C:chromosome, centromeric region"/>
    <property type="evidence" value="ECO:0007669"/>
    <property type="project" value="TreeGrafter"/>
</dbReference>
<accession>A0A9N9XIJ5</accession>
<dbReference type="EMBL" id="OU898282">
    <property type="protein sequence ID" value="CAG9837821.1"/>
    <property type="molecule type" value="Genomic_DNA"/>
</dbReference>
<dbReference type="PANTHER" id="PTHR13395">
    <property type="entry name" value="SISTER CHROMATID COHESION PROTEIN DCC1-RELATED"/>
    <property type="match status" value="1"/>
</dbReference>